<organism evidence="1 2">
    <name type="scientific">Pedobacter chitinilyticus</name>
    <dbReference type="NCBI Taxonomy" id="2233776"/>
    <lineage>
        <taxon>Bacteria</taxon>
        <taxon>Pseudomonadati</taxon>
        <taxon>Bacteroidota</taxon>
        <taxon>Sphingobacteriia</taxon>
        <taxon>Sphingobacteriales</taxon>
        <taxon>Sphingobacteriaceae</taxon>
        <taxon>Pedobacter</taxon>
    </lineage>
</organism>
<dbReference type="EMBL" id="SAYW01000001">
    <property type="protein sequence ID" value="RWU10606.1"/>
    <property type="molecule type" value="Genomic_DNA"/>
</dbReference>
<dbReference type="Proteomes" id="UP000284120">
    <property type="component" value="Unassembled WGS sequence"/>
</dbReference>
<evidence type="ECO:0000313" key="2">
    <source>
        <dbReference type="Proteomes" id="UP000284120"/>
    </source>
</evidence>
<dbReference type="OrthoDB" id="997000at2"/>
<reference evidence="1 2" key="1">
    <citation type="submission" date="2018-06" db="EMBL/GenBank/DDBJ databases">
        <title>Pedobacter endophyticus sp. nov., an endophytic bacterium isolated from a leaf of Triticum aestivum.</title>
        <authorList>
            <person name="Zhang L."/>
        </authorList>
    </citation>
    <scope>NUCLEOTIDE SEQUENCE [LARGE SCALE GENOMIC DNA]</scope>
    <source>
        <strain evidence="1 2">CM134L-2</strain>
    </source>
</reference>
<gene>
    <name evidence="1" type="ORF">DPV69_04510</name>
</gene>
<keyword evidence="2" id="KW-1185">Reference proteome</keyword>
<comment type="caution">
    <text evidence="1">The sequence shown here is derived from an EMBL/GenBank/DDBJ whole genome shotgun (WGS) entry which is preliminary data.</text>
</comment>
<accession>A0A443Z264</accession>
<dbReference type="RefSeq" id="WP_113646093.1">
    <property type="nucleotide sequence ID" value="NZ_QMHN01000001.1"/>
</dbReference>
<sequence>MNNLNSNIFEYLYVLESEGLYLAEIKRNDLGEYAAIGEKFQWLRVEKKTWEISKLTFRSMDSSEEIEERYFEEGFLKFNLENGTYIEKYNSAQHALSNIGVQAAPAELHEHIKAMLLGNVLSA</sequence>
<name>A0A443Z264_9SPHI</name>
<dbReference type="AlphaFoldDB" id="A0A443Z264"/>
<protein>
    <submittedName>
        <fullName evidence="1">Uncharacterized protein</fullName>
    </submittedName>
</protein>
<proteinExistence type="predicted"/>
<evidence type="ECO:0000313" key="1">
    <source>
        <dbReference type="EMBL" id="RWU10606.1"/>
    </source>
</evidence>